<proteinExistence type="inferred from homology"/>
<protein>
    <submittedName>
        <fullName evidence="13">Chemotaxis protein</fullName>
    </submittedName>
</protein>
<dbReference type="GO" id="GO:0007165">
    <property type="term" value="P:signal transduction"/>
    <property type="evidence" value="ECO:0007669"/>
    <property type="project" value="UniProtKB-KW"/>
</dbReference>
<dbReference type="FunFam" id="1.10.287.950:FF:000001">
    <property type="entry name" value="Methyl-accepting chemotaxis sensory transducer"/>
    <property type="match status" value="1"/>
</dbReference>
<dbReference type="PROSITE" id="PS50111">
    <property type="entry name" value="CHEMOTAXIS_TRANSDUC_2"/>
    <property type="match status" value="1"/>
</dbReference>
<dbReference type="InterPro" id="IPR033480">
    <property type="entry name" value="sCache_2"/>
</dbReference>
<comment type="similarity">
    <text evidence="8">Belongs to the methyl-accepting chemotaxis (MCP) protein family.</text>
</comment>
<evidence type="ECO:0000259" key="11">
    <source>
        <dbReference type="PROSITE" id="PS50111"/>
    </source>
</evidence>
<dbReference type="GO" id="GO:0004888">
    <property type="term" value="F:transmembrane signaling receptor activity"/>
    <property type="evidence" value="ECO:0007669"/>
    <property type="project" value="InterPro"/>
</dbReference>
<dbReference type="Gene3D" id="1.10.287.950">
    <property type="entry name" value="Methyl-accepting chemotaxis protein"/>
    <property type="match status" value="1"/>
</dbReference>
<dbReference type="InterPro" id="IPR003660">
    <property type="entry name" value="HAMP_dom"/>
</dbReference>
<dbReference type="Gene3D" id="3.30.450.20">
    <property type="entry name" value="PAS domain"/>
    <property type="match status" value="1"/>
</dbReference>
<dbReference type="SMART" id="SM01049">
    <property type="entry name" value="Cache_2"/>
    <property type="match status" value="1"/>
</dbReference>
<dbReference type="CDD" id="cd06225">
    <property type="entry name" value="HAMP"/>
    <property type="match status" value="1"/>
</dbReference>
<dbReference type="OrthoDB" id="2489132at2"/>
<dbReference type="Proteomes" id="UP000030980">
    <property type="component" value="Unassembled WGS sequence"/>
</dbReference>
<dbReference type="PANTHER" id="PTHR32089:SF119">
    <property type="entry name" value="METHYL-ACCEPTING CHEMOTAXIS PROTEIN CTPL"/>
    <property type="match status" value="1"/>
</dbReference>
<accession>A0A0B3BU32</accession>
<evidence type="ECO:0000313" key="13">
    <source>
        <dbReference type="EMBL" id="KHO64154.1"/>
    </source>
</evidence>
<feature type="domain" description="HAMP" evidence="12">
    <location>
        <begin position="212"/>
        <end position="266"/>
    </location>
</feature>
<dbReference type="InterPro" id="IPR004090">
    <property type="entry name" value="Chemotax_Me-accpt_rcpt"/>
</dbReference>
<dbReference type="InterPro" id="IPR004089">
    <property type="entry name" value="MCPsignal_dom"/>
</dbReference>
<dbReference type="Pfam" id="PF17200">
    <property type="entry name" value="sCache_2"/>
    <property type="match status" value="1"/>
</dbReference>
<dbReference type="GO" id="GO:0006935">
    <property type="term" value="P:chemotaxis"/>
    <property type="evidence" value="ECO:0007669"/>
    <property type="project" value="InterPro"/>
</dbReference>
<dbReference type="SUPFAM" id="SSF58104">
    <property type="entry name" value="Methyl-accepting chemotaxis protein (MCP) signaling domain"/>
    <property type="match status" value="1"/>
</dbReference>
<comment type="subcellular location">
    <subcellularLocation>
        <location evidence="1">Cell membrane</location>
        <topology evidence="1">Multi-pass membrane protein</topology>
    </subcellularLocation>
</comment>
<keyword evidence="2" id="KW-1003">Cell membrane</keyword>
<evidence type="ECO:0000313" key="14">
    <source>
        <dbReference type="Proteomes" id="UP000030980"/>
    </source>
</evidence>
<sequence>MFLRSLPIRHRLWLILALFLLMLVVQGVFQLQQLYGDLHRGKAEKTQHLVESALGILQQYHRLETQGVMDRAKAQEEAQKLLAQLRYGENDYFWVNDLHPRMIMHPTNPKLNGESLRDYKDPDGTELFNVMVSVVKARGAGTVEYRWPKPGHDTPVPKISYVQLFEPWGWILGTGVYIDDIREQFITQTFKASAIGMVIVLLSGLLLTLIARSITRPLNDAVQAMASIASGEADLTQRLEARGRDEVSHMAEHFNRFTANLHQLVERLLKDAVSLQQSADGLNQVAGNSQQFCQKQSLQMEQVATAVNEVSYAVQDVARNAEQASSEVNQAEAQARQGRQNIDRSLEQIDQLSARIAQAVDVIQGLADESTQIGTVVEVIRGIAEQTNLLALNAAIEAARAGEQGRGFAVVADEVRLLAQRTQQSTAEIQQMIERLQGNSGNAVKVIAESNQATRLTVEQAGLARETLEQITGALRNLAGVNASIASATLQQSHVIDDINRNVTEAAGLAHEIVRSADQTSDAGQHLNQLAAHLNRLLGQFRV</sequence>
<evidence type="ECO:0000256" key="2">
    <source>
        <dbReference type="ARBA" id="ARBA00022475"/>
    </source>
</evidence>
<keyword evidence="14" id="KW-1185">Reference proteome</keyword>
<evidence type="ECO:0000256" key="10">
    <source>
        <dbReference type="SAM" id="Coils"/>
    </source>
</evidence>
<dbReference type="PROSITE" id="PS50885">
    <property type="entry name" value="HAMP"/>
    <property type="match status" value="1"/>
</dbReference>
<comment type="caution">
    <text evidence="13">The sequence shown here is derived from an EMBL/GenBank/DDBJ whole genome shotgun (WGS) entry which is preliminary data.</text>
</comment>
<organism evidence="13 14">
    <name type="scientific">Pseudomonas flexibilis</name>
    <dbReference type="NCBI Taxonomy" id="706570"/>
    <lineage>
        <taxon>Bacteria</taxon>
        <taxon>Pseudomonadati</taxon>
        <taxon>Pseudomonadota</taxon>
        <taxon>Gammaproteobacteria</taxon>
        <taxon>Pseudomonadales</taxon>
        <taxon>Pseudomonadaceae</taxon>
        <taxon>Pseudomonas</taxon>
    </lineage>
</organism>
<gene>
    <name evidence="13" type="ORF">PT85_12945</name>
</gene>
<keyword evidence="6" id="KW-0472">Membrane</keyword>
<evidence type="ECO:0000256" key="6">
    <source>
        <dbReference type="ARBA" id="ARBA00023136"/>
    </source>
</evidence>
<dbReference type="STRING" id="706570.PT85_12945"/>
<dbReference type="CDD" id="cd11386">
    <property type="entry name" value="MCP_signal"/>
    <property type="match status" value="1"/>
</dbReference>
<keyword evidence="4" id="KW-0812">Transmembrane</keyword>
<dbReference type="GO" id="GO:0005886">
    <property type="term" value="C:plasma membrane"/>
    <property type="evidence" value="ECO:0007669"/>
    <property type="project" value="UniProtKB-SubCell"/>
</dbReference>
<evidence type="ECO:0000256" key="3">
    <source>
        <dbReference type="ARBA" id="ARBA00022481"/>
    </source>
</evidence>
<feature type="domain" description="Methyl-accepting transducer" evidence="11">
    <location>
        <begin position="271"/>
        <end position="507"/>
    </location>
</feature>
<feature type="coiled-coil region" evidence="10">
    <location>
        <begin position="314"/>
        <end position="369"/>
    </location>
</feature>
<evidence type="ECO:0000256" key="1">
    <source>
        <dbReference type="ARBA" id="ARBA00004651"/>
    </source>
</evidence>
<dbReference type="AlphaFoldDB" id="A0A0B3BU32"/>
<name>A0A0B3BU32_9PSED</name>
<dbReference type="SMART" id="SM00283">
    <property type="entry name" value="MA"/>
    <property type="match status" value="1"/>
</dbReference>
<evidence type="ECO:0000256" key="8">
    <source>
        <dbReference type="ARBA" id="ARBA00029447"/>
    </source>
</evidence>
<keyword evidence="10" id="KW-0175">Coiled coil</keyword>
<keyword evidence="3" id="KW-0488">Methylation</keyword>
<evidence type="ECO:0000256" key="4">
    <source>
        <dbReference type="ARBA" id="ARBA00022692"/>
    </source>
</evidence>
<dbReference type="EMBL" id="JTAK01000005">
    <property type="protein sequence ID" value="KHO64154.1"/>
    <property type="molecule type" value="Genomic_DNA"/>
</dbReference>
<reference evidence="13 14" key="1">
    <citation type="submission" date="2014-11" db="EMBL/GenBank/DDBJ databases">
        <title>Genome sequence of Pseudomonas tuomuerensis JCM 14085.</title>
        <authorList>
            <person name="Shin S.-K."/>
            <person name="Yi H."/>
        </authorList>
    </citation>
    <scope>NUCLEOTIDE SEQUENCE [LARGE SCALE GENOMIC DNA]</scope>
    <source>
        <strain evidence="13 14">JCM 14085</strain>
    </source>
</reference>
<dbReference type="PANTHER" id="PTHR32089">
    <property type="entry name" value="METHYL-ACCEPTING CHEMOTAXIS PROTEIN MCPB"/>
    <property type="match status" value="1"/>
</dbReference>
<dbReference type="SMART" id="SM00304">
    <property type="entry name" value="HAMP"/>
    <property type="match status" value="1"/>
</dbReference>
<dbReference type="Pfam" id="PF00672">
    <property type="entry name" value="HAMP"/>
    <property type="match status" value="1"/>
</dbReference>
<dbReference type="Gene3D" id="6.10.340.10">
    <property type="match status" value="1"/>
</dbReference>
<dbReference type="Pfam" id="PF00015">
    <property type="entry name" value="MCPsignal"/>
    <property type="match status" value="1"/>
</dbReference>
<evidence type="ECO:0000259" key="12">
    <source>
        <dbReference type="PROSITE" id="PS50885"/>
    </source>
</evidence>
<evidence type="ECO:0000256" key="5">
    <source>
        <dbReference type="ARBA" id="ARBA00022989"/>
    </source>
</evidence>
<evidence type="ECO:0000256" key="7">
    <source>
        <dbReference type="ARBA" id="ARBA00023224"/>
    </source>
</evidence>
<dbReference type="PRINTS" id="PR00260">
    <property type="entry name" value="CHEMTRNSDUCR"/>
</dbReference>
<evidence type="ECO:0000256" key="9">
    <source>
        <dbReference type="PROSITE-ProRule" id="PRU00284"/>
    </source>
</evidence>
<keyword evidence="5" id="KW-1133">Transmembrane helix</keyword>
<keyword evidence="7 9" id="KW-0807">Transducer</keyword>